<evidence type="ECO:0000313" key="2">
    <source>
        <dbReference type="EMBL" id="PQA53445.1"/>
    </source>
</evidence>
<evidence type="ECO:0000313" key="3">
    <source>
        <dbReference type="Proteomes" id="UP000239590"/>
    </source>
</evidence>
<organism evidence="2 3">
    <name type="scientific">Siphonobacter curvatus</name>
    <dbReference type="NCBI Taxonomy" id="2094562"/>
    <lineage>
        <taxon>Bacteria</taxon>
        <taxon>Pseudomonadati</taxon>
        <taxon>Bacteroidota</taxon>
        <taxon>Cytophagia</taxon>
        <taxon>Cytophagales</taxon>
        <taxon>Cytophagaceae</taxon>
        <taxon>Siphonobacter</taxon>
    </lineage>
</organism>
<dbReference type="OrthoDB" id="792939at2"/>
<name>A0A2S7IF53_9BACT</name>
<proteinExistence type="predicted"/>
<dbReference type="SUPFAM" id="SSF51206">
    <property type="entry name" value="cAMP-binding domain-like"/>
    <property type="match status" value="1"/>
</dbReference>
<dbReference type="Proteomes" id="UP000239590">
    <property type="component" value="Unassembled WGS sequence"/>
</dbReference>
<keyword evidence="3" id="KW-1185">Reference proteome</keyword>
<dbReference type="CDD" id="cd00038">
    <property type="entry name" value="CAP_ED"/>
    <property type="match status" value="1"/>
</dbReference>
<gene>
    <name evidence="2" type="ORF">C5O19_24700</name>
</gene>
<dbReference type="InterPro" id="IPR000595">
    <property type="entry name" value="cNMP-bd_dom"/>
</dbReference>
<sequence>MGNRLMNNQIDGASLGVFSEDERQLLQSRLRVRQLQKNELLLKEGTRCQSMYFIQSGCLYACTMGELEEKVTALHGPGEWCTNYSSFIAQNPSQTSIKAYAATQVLELTLVEIHALIALSPVYLQLGKLLEGALHRTRYLDTTMNPTEKYQQLLKDQPQLLQLFPLKMIASYLQMTPETLSRVRARF</sequence>
<feature type="domain" description="Cyclic nucleotide-binding" evidence="1">
    <location>
        <begin position="14"/>
        <end position="108"/>
    </location>
</feature>
<dbReference type="PROSITE" id="PS50042">
    <property type="entry name" value="CNMP_BINDING_3"/>
    <property type="match status" value="1"/>
</dbReference>
<reference evidence="3" key="1">
    <citation type="submission" date="2018-02" db="EMBL/GenBank/DDBJ databases">
        <title>Genome sequencing of Solimonas sp. HR-BB.</title>
        <authorList>
            <person name="Lee Y."/>
            <person name="Jeon C.O."/>
        </authorList>
    </citation>
    <scope>NUCLEOTIDE SEQUENCE [LARGE SCALE GENOMIC DNA]</scope>
    <source>
        <strain evidence="3">HR-U</strain>
    </source>
</reference>
<dbReference type="AlphaFoldDB" id="A0A2S7IF53"/>
<dbReference type="InterPro" id="IPR018490">
    <property type="entry name" value="cNMP-bd_dom_sf"/>
</dbReference>
<dbReference type="EMBL" id="PTRA01000009">
    <property type="protein sequence ID" value="PQA53445.1"/>
    <property type="molecule type" value="Genomic_DNA"/>
</dbReference>
<dbReference type="Pfam" id="PF00027">
    <property type="entry name" value="cNMP_binding"/>
    <property type="match status" value="1"/>
</dbReference>
<dbReference type="SMART" id="SM00100">
    <property type="entry name" value="cNMP"/>
    <property type="match status" value="1"/>
</dbReference>
<accession>A0A2S7IF53</accession>
<dbReference type="Gene3D" id="2.60.120.10">
    <property type="entry name" value="Jelly Rolls"/>
    <property type="match status" value="1"/>
</dbReference>
<protein>
    <submittedName>
        <fullName evidence="2">Crp/Fnr family transcriptional regulator</fullName>
    </submittedName>
</protein>
<comment type="caution">
    <text evidence="2">The sequence shown here is derived from an EMBL/GenBank/DDBJ whole genome shotgun (WGS) entry which is preliminary data.</text>
</comment>
<evidence type="ECO:0000259" key="1">
    <source>
        <dbReference type="PROSITE" id="PS50042"/>
    </source>
</evidence>
<dbReference type="InterPro" id="IPR014710">
    <property type="entry name" value="RmlC-like_jellyroll"/>
</dbReference>